<accession>A0A1I5QDK9</accession>
<dbReference type="EMBL" id="FOVH01000014">
    <property type="protein sequence ID" value="SFP44333.1"/>
    <property type="molecule type" value="Genomic_DNA"/>
</dbReference>
<name>A0A1I5QDK9_9ACTN</name>
<reference evidence="1 2" key="1">
    <citation type="submission" date="2016-10" db="EMBL/GenBank/DDBJ databases">
        <authorList>
            <person name="de Groot N.N."/>
        </authorList>
    </citation>
    <scope>NUCLEOTIDE SEQUENCE [LARGE SCALE GENOMIC DNA]</scope>
    <source>
        <strain evidence="1 2">DSM 43067</strain>
    </source>
</reference>
<evidence type="ECO:0000313" key="2">
    <source>
        <dbReference type="Proteomes" id="UP000183413"/>
    </source>
</evidence>
<proteinExistence type="predicted"/>
<evidence type="ECO:0000313" key="1">
    <source>
        <dbReference type="EMBL" id="SFP44333.1"/>
    </source>
</evidence>
<dbReference type="AlphaFoldDB" id="A0A1I5QDK9"/>
<keyword evidence="2" id="KW-1185">Reference proteome</keyword>
<dbReference type="Proteomes" id="UP000183413">
    <property type="component" value="Unassembled WGS sequence"/>
</dbReference>
<gene>
    <name evidence="1" type="ORF">SAMN04489713_11493</name>
</gene>
<sequence length="35" mass="3902">MPIKLPVQVGWSAYEKAWEEEVDAVTVQAVGVSWV</sequence>
<organism evidence="1 2">
    <name type="scientific">Actinomadura madurae</name>
    <dbReference type="NCBI Taxonomy" id="1993"/>
    <lineage>
        <taxon>Bacteria</taxon>
        <taxon>Bacillati</taxon>
        <taxon>Actinomycetota</taxon>
        <taxon>Actinomycetes</taxon>
        <taxon>Streptosporangiales</taxon>
        <taxon>Thermomonosporaceae</taxon>
        <taxon>Actinomadura</taxon>
    </lineage>
</organism>
<dbReference type="STRING" id="1993.SAMN04489713_11493"/>
<dbReference type="InParanoid" id="A0A1I5QDK9"/>
<protein>
    <submittedName>
        <fullName evidence="1">Uncharacterized protein</fullName>
    </submittedName>
</protein>